<dbReference type="OrthoDB" id="2064471at2"/>
<dbReference type="RefSeq" id="WP_066617751.1">
    <property type="nucleotide sequence ID" value="NZ_FQXL01000031.1"/>
</dbReference>
<accession>A0A161X264</accession>
<dbReference type="STRING" id="1121326.CLMAG_06140"/>
<keyword evidence="2" id="KW-1185">Reference proteome</keyword>
<organism evidence="1 2">
    <name type="scientific">Clostridium magnum DSM 2767</name>
    <dbReference type="NCBI Taxonomy" id="1121326"/>
    <lineage>
        <taxon>Bacteria</taxon>
        <taxon>Bacillati</taxon>
        <taxon>Bacillota</taxon>
        <taxon>Clostridia</taxon>
        <taxon>Eubacteriales</taxon>
        <taxon>Clostridiaceae</taxon>
        <taxon>Clostridium</taxon>
    </lineage>
</organism>
<dbReference type="PATRIC" id="fig|1121326.3.peg.570"/>
<proteinExistence type="predicted"/>
<evidence type="ECO:0000313" key="1">
    <source>
        <dbReference type="EMBL" id="KZL93568.1"/>
    </source>
</evidence>
<dbReference type="Proteomes" id="UP000076603">
    <property type="component" value="Unassembled WGS sequence"/>
</dbReference>
<name>A0A161X264_9CLOT</name>
<dbReference type="EMBL" id="LWAE01000001">
    <property type="protein sequence ID" value="KZL93568.1"/>
    <property type="molecule type" value="Genomic_DNA"/>
</dbReference>
<comment type="caution">
    <text evidence="1">The sequence shown here is derived from an EMBL/GenBank/DDBJ whole genome shotgun (WGS) entry which is preliminary data.</text>
</comment>
<evidence type="ECO:0000313" key="2">
    <source>
        <dbReference type="Proteomes" id="UP000076603"/>
    </source>
</evidence>
<dbReference type="AlphaFoldDB" id="A0A161X264"/>
<protein>
    <submittedName>
        <fullName evidence="1">Uncharacterized protein</fullName>
    </submittedName>
</protein>
<sequence>MKLVGYINGIEVRFDFYPPNQFKAEIPKRMSGIYLLELHAIDDAGNQSNMCDMAVLIDFDKLTFKVLDSEFIHETNNEEFGYKELQPEFLYKELV</sequence>
<reference evidence="1 2" key="1">
    <citation type="submission" date="2016-04" db="EMBL/GenBank/DDBJ databases">
        <title>Genome sequence of Clostridium magnum DSM 2767.</title>
        <authorList>
            <person name="Poehlein A."/>
            <person name="Uhlig R."/>
            <person name="Fischer R."/>
            <person name="Bahl H."/>
            <person name="Daniel R."/>
        </authorList>
    </citation>
    <scope>NUCLEOTIDE SEQUENCE [LARGE SCALE GENOMIC DNA]</scope>
    <source>
        <strain evidence="1 2">DSM 2767</strain>
    </source>
</reference>
<gene>
    <name evidence="1" type="ORF">CLMAG_06140</name>
</gene>